<reference evidence="1 2" key="1">
    <citation type="submission" date="2016-04" db="EMBL/GenBank/DDBJ databases">
        <authorList>
            <person name="Evans L.H."/>
            <person name="Alamgir A."/>
            <person name="Owens N."/>
            <person name="Weber N.D."/>
            <person name="Virtaneva K."/>
            <person name="Barbian K."/>
            <person name="Babar A."/>
            <person name="Rosenke K."/>
        </authorList>
    </citation>
    <scope>NUCLEOTIDE SEQUENCE [LARGE SCALE GENOMIC DNA]</scope>
    <source>
        <strain evidence="1">NIES-2108</strain>
    </source>
</reference>
<evidence type="ECO:0000313" key="1">
    <source>
        <dbReference type="EMBL" id="RCJ34228.1"/>
    </source>
</evidence>
<name>A0A367RCJ3_NOSPU</name>
<dbReference type="GO" id="GO:0006508">
    <property type="term" value="P:proteolysis"/>
    <property type="evidence" value="ECO:0007669"/>
    <property type="project" value="UniProtKB-KW"/>
</dbReference>
<accession>A0A367RCJ3</accession>
<proteinExistence type="predicted"/>
<evidence type="ECO:0000313" key="2">
    <source>
        <dbReference type="Proteomes" id="UP000252085"/>
    </source>
</evidence>
<organism evidence="1 2">
    <name type="scientific">Nostoc punctiforme NIES-2108</name>
    <dbReference type="NCBI Taxonomy" id="1356359"/>
    <lineage>
        <taxon>Bacteria</taxon>
        <taxon>Bacillati</taxon>
        <taxon>Cyanobacteriota</taxon>
        <taxon>Cyanophyceae</taxon>
        <taxon>Nostocales</taxon>
        <taxon>Nostocaceae</taxon>
        <taxon>Nostoc</taxon>
    </lineage>
</organism>
<gene>
    <name evidence="1" type="ORF">A6769_22450</name>
</gene>
<keyword evidence="1" id="KW-0645">Protease</keyword>
<dbReference type="EMBL" id="LXQE01000156">
    <property type="protein sequence ID" value="RCJ34228.1"/>
    <property type="molecule type" value="Genomic_DNA"/>
</dbReference>
<sequence>MISGSFGDNGELFFEIQLVAAANNDKFSVEALLDTGFTDGWLAINTQDLEVLEWSLMTAQIEMRTARGEARFDIYEGKLIIDGTEVIIPVHVGDDIPDTIIGSLWLDIMLLVVNKPKGILTLEMVDSN</sequence>
<dbReference type="GO" id="GO:0008233">
    <property type="term" value="F:peptidase activity"/>
    <property type="evidence" value="ECO:0007669"/>
    <property type="project" value="UniProtKB-KW"/>
</dbReference>
<dbReference type="AlphaFoldDB" id="A0A367RCJ3"/>
<protein>
    <submittedName>
        <fullName evidence="1">Aspartyl protease</fullName>
    </submittedName>
</protein>
<dbReference type="Proteomes" id="UP000252085">
    <property type="component" value="Unassembled WGS sequence"/>
</dbReference>
<comment type="caution">
    <text evidence="1">The sequence shown here is derived from an EMBL/GenBank/DDBJ whole genome shotgun (WGS) entry which is preliminary data.</text>
</comment>
<keyword evidence="1" id="KW-0378">Hydrolase</keyword>